<accession>A0A3M7QAQ0</accession>
<keyword evidence="2" id="KW-1185">Reference proteome</keyword>
<evidence type="ECO:0000313" key="1">
    <source>
        <dbReference type="EMBL" id="RNA08309.1"/>
    </source>
</evidence>
<name>A0A3M7QAQ0_BRAPC</name>
<dbReference type="AlphaFoldDB" id="A0A3M7QAQ0"/>
<dbReference type="Proteomes" id="UP000276133">
    <property type="component" value="Unassembled WGS sequence"/>
</dbReference>
<proteinExistence type="predicted"/>
<organism evidence="1 2">
    <name type="scientific">Brachionus plicatilis</name>
    <name type="common">Marine rotifer</name>
    <name type="synonym">Brachionus muelleri</name>
    <dbReference type="NCBI Taxonomy" id="10195"/>
    <lineage>
        <taxon>Eukaryota</taxon>
        <taxon>Metazoa</taxon>
        <taxon>Spiralia</taxon>
        <taxon>Gnathifera</taxon>
        <taxon>Rotifera</taxon>
        <taxon>Eurotatoria</taxon>
        <taxon>Monogononta</taxon>
        <taxon>Pseudotrocha</taxon>
        <taxon>Ploima</taxon>
        <taxon>Brachionidae</taxon>
        <taxon>Brachionus</taxon>
    </lineage>
</organism>
<evidence type="ECO:0000313" key="2">
    <source>
        <dbReference type="Proteomes" id="UP000276133"/>
    </source>
</evidence>
<dbReference type="EMBL" id="REGN01006782">
    <property type="protein sequence ID" value="RNA08309.1"/>
    <property type="molecule type" value="Genomic_DNA"/>
</dbReference>
<protein>
    <submittedName>
        <fullName evidence="1">Uncharacterized protein</fullName>
    </submittedName>
</protein>
<gene>
    <name evidence="1" type="ORF">BpHYR1_007956</name>
</gene>
<reference evidence="1 2" key="1">
    <citation type="journal article" date="2018" name="Sci. Rep.">
        <title>Genomic signatures of local adaptation to the degree of environmental predictability in rotifers.</title>
        <authorList>
            <person name="Franch-Gras L."/>
            <person name="Hahn C."/>
            <person name="Garcia-Roger E.M."/>
            <person name="Carmona M.J."/>
            <person name="Serra M."/>
            <person name="Gomez A."/>
        </authorList>
    </citation>
    <scope>NUCLEOTIDE SEQUENCE [LARGE SCALE GENOMIC DNA]</scope>
    <source>
        <strain evidence="1">HYR1</strain>
    </source>
</reference>
<comment type="caution">
    <text evidence="1">The sequence shown here is derived from an EMBL/GenBank/DDBJ whole genome shotgun (WGS) entry which is preliminary data.</text>
</comment>
<sequence length="83" mass="9831">MKGWSGEKSYVDQEFKDYCYRFFILITKTLTILLCIKVRKDGQNDAENRKKREIVVKTIMIQIRIVVMAMEMDAARNDEYTDA</sequence>